<keyword evidence="13" id="KW-1185">Reference proteome</keyword>
<accession>A0A367JDD4</accession>
<dbReference type="PANTHER" id="PTHR21573:SF0">
    <property type="entry name" value="ER MEMBRANE PROTEIN COMPLEX SUBUNIT 1"/>
    <property type="match status" value="1"/>
</dbReference>
<feature type="transmembrane region" description="Helical" evidence="10">
    <location>
        <begin position="504"/>
        <end position="522"/>
    </location>
</feature>
<dbReference type="GO" id="GO:0072546">
    <property type="term" value="C:EMC complex"/>
    <property type="evidence" value="ECO:0007669"/>
    <property type="project" value="InterPro"/>
</dbReference>
<dbReference type="PANTHER" id="PTHR21573">
    <property type="entry name" value="ER MEMBRANE PROTEIN COMPLEX SUBUNIT 1"/>
    <property type="match status" value="1"/>
</dbReference>
<evidence type="ECO:0000313" key="12">
    <source>
        <dbReference type="EMBL" id="RCH87926.1"/>
    </source>
</evidence>
<sequence>HIQDLGKLPGWFVSHFTGMYGSTLESGDQRISTLEAQSCWLNLTDPEILYRDNFGLRKLLISVTKNGKIIAQDTSQRGKIVWSRYAPFYSFKELHVVRAASVKLPPIIVAIGSVSDPIEGEATGFIRLNALTGDNYISTIPEAEDFFEAIVTTTIDVDKVLYLPIEEPEERTHLLAIFEANTERVYIYPDTTAARDRFTAEFLPKFYFSAENEKGMKGFKVVEGYRGSLKVVPVWNFILPKGEEILTSSKPQSHEKVALLGRALGNRNVLYKYLNPHMVSLVTKQGSSLKVRIIDSVKGSILYETVHENVDTETNKVHIIQSENWFVYHFWSNDSKAKGYQAAVLELFEGKHENERVESTHFSSYDNVQPHVKSAIFAFPYPVNSMGLTNTKNGISTKAILFGLPSQQIVSVNKRLLDPRRPTEKPSKEDMEEMLIPYAPIPDEKRLFLSYNLQVAGIQSIITSPSLLESTSLVFAYGLDTFYTRSSPSRQFDVLSEDFSKVQLLLTMVGLGVAILISGPIVRRKRVNALWK</sequence>
<comment type="subcellular location">
    <subcellularLocation>
        <location evidence="1">Endoplasmic reticulum membrane</location>
        <topology evidence="1">Single-pass type I membrane protein</topology>
    </subcellularLocation>
</comment>
<evidence type="ECO:0000256" key="7">
    <source>
        <dbReference type="ARBA" id="ARBA00022989"/>
    </source>
</evidence>
<keyword evidence="7 10" id="KW-1133">Transmembrane helix</keyword>
<dbReference type="Proteomes" id="UP000253551">
    <property type="component" value="Unassembled WGS sequence"/>
</dbReference>
<evidence type="ECO:0000313" key="13">
    <source>
        <dbReference type="Proteomes" id="UP000253551"/>
    </source>
</evidence>
<proteinExistence type="inferred from homology"/>
<evidence type="ECO:0000256" key="1">
    <source>
        <dbReference type="ARBA" id="ARBA00004115"/>
    </source>
</evidence>
<evidence type="ECO:0000256" key="4">
    <source>
        <dbReference type="ARBA" id="ARBA00022692"/>
    </source>
</evidence>
<dbReference type="Pfam" id="PF07774">
    <property type="entry name" value="EMC1_C"/>
    <property type="match status" value="1"/>
</dbReference>
<dbReference type="GO" id="GO:0034975">
    <property type="term" value="P:protein folding in endoplasmic reticulum"/>
    <property type="evidence" value="ECO:0007669"/>
    <property type="project" value="TreeGrafter"/>
</dbReference>
<comment type="similarity">
    <text evidence="2">Belongs to the EMC1 family.</text>
</comment>
<keyword evidence="4 10" id="KW-0812">Transmembrane</keyword>
<reference evidence="12 13" key="1">
    <citation type="journal article" date="2018" name="G3 (Bethesda)">
        <title>Phylogenetic and Phylogenomic Definition of Rhizopus Species.</title>
        <authorList>
            <person name="Gryganskyi A.P."/>
            <person name="Golan J."/>
            <person name="Dolatabadi S."/>
            <person name="Mondo S."/>
            <person name="Robb S."/>
            <person name="Idnurm A."/>
            <person name="Muszewska A."/>
            <person name="Steczkiewicz K."/>
            <person name="Masonjones S."/>
            <person name="Liao H.L."/>
            <person name="Gajdeczka M.T."/>
            <person name="Anike F."/>
            <person name="Vuek A."/>
            <person name="Anishchenko I.M."/>
            <person name="Voigt K."/>
            <person name="de Hoog G.S."/>
            <person name="Smith M.E."/>
            <person name="Heitman J."/>
            <person name="Vilgalys R."/>
            <person name="Stajich J.E."/>
        </authorList>
    </citation>
    <scope>NUCLEOTIDE SEQUENCE [LARGE SCALE GENOMIC DNA]</scope>
    <source>
        <strain evidence="12 13">LSU 92-RS-03</strain>
    </source>
</reference>
<feature type="domain" description="ER membrane protein complex subunit 1 C-terminal" evidence="11">
    <location>
        <begin position="322"/>
        <end position="531"/>
    </location>
</feature>
<keyword evidence="9" id="KW-0325">Glycoprotein</keyword>
<evidence type="ECO:0000256" key="9">
    <source>
        <dbReference type="ARBA" id="ARBA00023180"/>
    </source>
</evidence>
<evidence type="ECO:0000256" key="10">
    <source>
        <dbReference type="SAM" id="Phobius"/>
    </source>
</evidence>
<organism evidence="12 13">
    <name type="scientific">Rhizopus stolonifer</name>
    <name type="common">Rhizopus nigricans</name>
    <dbReference type="NCBI Taxonomy" id="4846"/>
    <lineage>
        <taxon>Eukaryota</taxon>
        <taxon>Fungi</taxon>
        <taxon>Fungi incertae sedis</taxon>
        <taxon>Mucoromycota</taxon>
        <taxon>Mucoromycotina</taxon>
        <taxon>Mucoromycetes</taxon>
        <taxon>Mucorales</taxon>
        <taxon>Mucorineae</taxon>
        <taxon>Rhizopodaceae</taxon>
        <taxon>Rhizopus</taxon>
    </lineage>
</organism>
<keyword evidence="5" id="KW-0732">Signal</keyword>
<dbReference type="InterPro" id="IPR026895">
    <property type="entry name" value="EMC1"/>
</dbReference>
<evidence type="ECO:0000256" key="6">
    <source>
        <dbReference type="ARBA" id="ARBA00022824"/>
    </source>
</evidence>
<evidence type="ECO:0000256" key="3">
    <source>
        <dbReference type="ARBA" id="ARBA00020824"/>
    </source>
</evidence>
<dbReference type="EMBL" id="PJQM01003622">
    <property type="protein sequence ID" value="RCH87926.1"/>
    <property type="molecule type" value="Genomic_DNA"/>
</dbReference>
<evidence type="ECO:0000259" key="11">
    <source>
        <dbReference type="Pfam" id="PF07774"/>
    </source>
</evidence>
<evidence type="ECO:0000256" key="8">
    <source>
        <dbReference type="ARBA" id="ARBA00023136"/>
    </source>
</evidence>
<evidence type="ECO:0000256" key="5">
    <source>
        <dbReference type="ARBA" id="ARBA00022729"/>
    </source>
</evidence>
<evidence type="ECO:0000256" key="2">
    <source>
        <dbReference type="ARBA" id="ARBA00007904"/>
    </source>
</evidence>
<name>A0A367JDD4_RHIST</name>
<dbReference type="InterPro" id="IPR011678">
    <property type="entry name" value="EMC1_C"/>
</dbReference>
<comment type="caution">
    <text evidence="12">The sequence shown here is derived from an EMBL/GenBank/DDBJ whole genome shotgun (WGS) entry which is preliminary data.</text>
</comment>
<keyword evidence="8 10" id="KW-0472">Membrane</keyword>
<keyword evidence="6" id="KW-0256">Endoplasmic reticulum</keyword>
<dbReference type="OrthoDB" id="28092at2759"/>
<feature type="non-terminal residue" evidence="12">
    <location>
        <position position="1"/>
    </location>
</feature>
<dbReference type="STRING" id="4846.A0A367JDD4"/>
<protein>
    <recommendedName>
        <fullName evidence="3">ER membrane protein complex subunit 1</fullName>
    </recommendedName>
</protein>
<gene>
    <name evidence="12" type="ORF">CU098_007930</name>
</gene>
<dbReference type="AlphaFoldDB" id="A0A367JDD4"/>